<comment type="caution">
    <text evidence="1">The sequence shown here is derived from an EMBL/GenBank/DDBJ whole genome shotgun (WGS) entry which is preliminary data.</text>
</comment>
<reference evidence="1" key="1">
    <citation type="journal article" date="2014" name="Int. J. Syst. Evol. Microbiol.">
        <title>Complete genome sequence of Corynebacterium casei LMG S-19264T (=DSM 44701T), isolated from a smear-ripened cheese.</title>
        <authorList>
            <consortium name="US DOE Joint Genome Institute (JGI-PGF)"/>
            <person name="Walter F."/>
            <person name="Albersmeier A."/>
            <person name="Kalinowski J."/>
            <person name="Ruckert C."/>
        </authorList>
    </citation>
    <scope>NUCLEOTIDE SEQUENCE</scope>
    <source>
        <strain evidence="1">KCTC 12988</strain>
    </source>
</reference>
<sequence length="527" mass="56342">MMPAFTRPSSALLLIGGIGLLSPFAGAVEIRAYDPLRHDRFVDFPSDLTSNSNFYLAEEDWSGFGWCVQDTRKHFTLISPKHFVGARHFRPAIGQEIRFVNRQGVAKTYTVAARHDILNDEEPAVFSDLFVGELAEIVGPEDEVSIVPFLNLPAEADYVGQAIVASGRNSRAGEGTIATIEDFGGESGSVLNVNRGLTFLYVEPGTGGDECRLVDGDSGGPSAVLEDKGFALVGTHSAIAEESESGTTTQTNFDVFAPHYLAGIDAVLAEDGYSVKRSNESQPNLALSLAESADPVLSSDGVDYVVTISNAFEGEIARNLHITLTCDAGANFASYESSEEGWIFVQEGETLTALRGTLESEASTSLTVTLNLPDEPEGAVTLSVNLQADGSETLATSESTEVMQSYQSWAAGLSSVDLLADPDGDGVNNQLEYALGTNGGRAEENGPLAVSFSGNAIFLGYSQRAFAVELGAELVLESSPDLLNWTKVTETSMTVVPLNYQLETVTVERPVSEREFFRLRLETAAAN</sequence>
<evidence type="ECO:0000313" key="2">
    <source>
        <dbReference type="Proteomes" id="UP000644507"/>
    </source>
</evidence>
<name>A0A918THV4_9BACT</name>
<reference evidence="1" key="2">
    <citation type="submission" date="2020-09" db="EMBL/GenBank/DDBJ databases">
        <authorList>
            <person name="Sun Q."/>
            <person name="Kim S."/>
        </authorList>
    </citation>
    <scope>NUCLEOTIDE SEQUENCE</scope>
    <source>
        <strain evidence="1">KCTC 12988</strain>
    </source>
</reference>
<gene>
    <name evidence="1" type="ORF">GCM10007100_12800</name>
</gene>
<dbReference type="EMBL" id="BMXI01000004">
    <property type="protein sequence ID" value="GHC48356.1"/>
    <property type="molecule type" value="Genomic_DNA"/>
</dbReference>
<protein>
    <submittedName>
        <fullName evidence="1">Uncharacterized protein</fullName>
    </submittedName>
</protein>
<accession>A0A918THV4</accession>
<dbReference type="RefSeq" id="WP_189568483.1">
    <property type="nucleotide sequence ID" value="NZ_BMXI01000004.1"/>
</dbReference>
<dbReference type="Proteomes" id="UP000644507">
    <property type="component" value="Unassembled WGS sequence"/>
</dbReference>
<organism evidence="1 2">
    <name type="scientific">Roseibacillus persicicus</name>
    <dbReference type="NCBI Taxonomy" id="454148"/>
    <lineage>
        <taxon>Bacteria</taxon>
        <taxon>Pseudomonadati</taxon>
        <taxon>Verrucomicrobiota</taxon>
        <taxon>Verrucomicrobiia</taxon>
        <taxon>Verrucomicrobiales</taxon>
        <taxon>Verrucomicrobiaceae</taxon>
        <taxon>Roseibacillus</taxon>
    </lineage>
</organism>
<keyword evidence="2" id="KW-1185">Reference proteome</keyword>
<dbReference type="AlphaFoldDB" id="A0A918THV4"/>
<evidence type="ECO:0000313" key="1">
    <source>
        <dbReference type="EMBL" id="GHC48356.1"/>
    </source>
</evidence>
<proteinExistence type="predicted"/>